<keyword evidence="2" id="KW-0378">Hydrolase</keyword>
<gene>
    <name evidence="5" type="ORF">H2200_002216</name>
</gene>
<dbReference type="CDD" id="cd00431">
    <property type="entry name" value="cysteine_hydrolases"/>
    <property type="match status" value="1"/>
</dbReference>
<dbReference type="GO" id="GO:0016787">
    <property type="term" value="F:hydrolase activity"/>
    <property type="evidence" value="ECO:0007669"/>
    <property type="project" value="UniProtKB-KW"/>
</dbReference>
<evidence type="ECO:0000313" key="6">
    <source>
        <dbReference type="Proteomes" id="UP001172673"/>
    </source>
</evidence>
<evidence type="ECO:0000256" key="3">
    <source>
        <dbReference type="SAM" id="MobiDB-lite"/>
    </source>
</evidence>
<keyword evidence="6" id="KW-1185">Reference proteome</keyword>
<evidence type="ECO:0000313" key="5">
    <source>
        <dbReference type="EMBL" id="KAJ9614080.1"/>
    </source>
</evidence>
<comment type="caution">
    <text evidence="5">The sequence shown here is derived from an EMBL/GenBank/DDBJ whole genome shotgun (WGS) entry which is preliminary data.</text>
</comment>
<sequence>MGDTAPQQRPPGSIAAEPYDYPHDASFGPETTALVVIDMQRDFCEVGGYFDCQGYDVEDARALIPTIQALLAAARKASFPIFFTREGEKHLLKNQVLLLIDSSAGHRPDLSTLSSRERFRSRNNPRNLGIGDQGPLGRFLIRGEPGHDVIPELRRLPSEVIIDKPGRGAFAHTDFEHLLRIRGIRNLVLCGVTTDVCVSTTMREANDRGFDCLLLVDATAAATTQLHDATIESVKMEGGIFGAVAHSRDVIDAMGHFAS</sequence>
<dbReference type="InterPro" id="IPR050272">
    <property type="entry name" value="Isochorismatase-like_hydrls"/>
</dbReference>
<organism evidence="5 6">
    <name type="scientific">Cladophialophora chaetospira</name>
    <dbReference type="NCBI Taxonomy" id="386627"/>
    <lineage>
        <taxon>Eukaryota</taxon>
        <taxon>Fungi</taxon>
        <taxon>Dikarya</taxon>
        <taxon>Ascomycota</taxon>
        <taxon>Pezizomycotina</taxon>
        <taxon>Eurotiomycetes</taxon>
        <taxon>Chaetothyriomycetidae</taxon>
        <taxon>Chaetothyriales</taxon>
        <taxon>Herpotrichiellaceae</taxon>
        <taxon>Cladophialophora</taxon>
    </lineage>
</organism>
<comment type="similarity">
    <text evidence="1">Belongs to the isochorismatase family.</text>
</comment>
<evidence type="ECO:0000259" key="4">
    <source>
        <dbReference type="Pfam" id="PF00857"/>
    </source>
</evidence>
<dbReference type="Proteomes" id="UP001172673">
    <property type="component" value="Unassembled WGS sequence"/>
</dbReference>
<dbReference type="SUPFAM" id="SSF52499">
    <property type="entry name" value="Isochorismatase-like hydrolases"/>
    <property type="match status" value="1"/>
</dbReference>
<proteinExistence type="inferred from homology"/>
<feature type="domain" description="Isochorismatase-like" evidence="4">
    <location>
        <begin position="32"/>
        <end position="239"/>
    </location>
</feature>
<dbReference type="InterPro" id="IPR036380">
    <property type="entry name" value="Isochorismatase-like_sf"/>
</dbReference>
<accession>A0AA38XIF8</accession>
<dbReference type="Pfam" id="PF00857">
    <property type="entry name" value="Isochorismatase"/>
    <property type="match status" value="1"/>
</dbReference>
<dbReference type="Gene3D" id="3.40.50.850">
    <property type="entry name" value="Isochorismatase-like"/>
    <property type="match status" value="1"/>
</dbReference>
<evidence type="ECO:0000256" key="2">
    <source>
        <dbReference type="ARBA" id="ARBA00022801"/>
    </source>
</evidence>
<dbReference type="EMBL" id="JAPDRK010000003">
    <property type="protein sequence ID" value="KAJ9614080.1"/>
    <property type="molecule type" value="Genomic_DNA"/>
</dbReference>
<name>A0AA38XIF8_9EURO</name>
<dbReference type="InterPro" id="IPR000868">
    <property type="entry name" value="Isochorismatase-like_dom"/>
</dbReference>
<protein>
    <recommendedName>
        <fullName evidence="4">Isochorismatase-like domain-containing protein</fullName>
    </recommendedName>
</protein>
<feature type="region of interest" description="Disordered" evidence="3">
    <location>
        <begin position="1"/>
        <end position="20"/>
    </location>
</feature>
<dbReference type="PANTHER" id="PTHR43540">
    <property type="entry name" value="PEROXYUREIDOACRYLATE/UREIDOACRYLATE AMIDOHYDROLASE-RELATED"/>
    <property type="match status" value="1"/>
</dbReference>
<evidence type="ECO:0000256" key="1">
    <source>
        <dbReference type="ARBA" id="ARBA00006336"/>
    </source>
</evidence>
<dbReference type="AlphaFoldDB" id="A0AA38XIF8"/>
<reference evidence="5" key="1">
    <citation type="submission" date="2022-10" db="EMBL/GenBank/DDBJ databases">
        <title>Culturing micro-colonial fungi from biological soil crusts in the Mojave desert and describing Neophaeococcomyces mojavensis, and introducing the new genera and species Taxawa tesnikishii.</title>
        <authorList>
            <person name="Kurbessoian T."/>
            <person name="Stajich J.E."/>
        </authorList>
    </citation>
    <scope>NUCLEOTIDE SEQUENCE</scope>
    <source>
        <strain evidence="5">TK_41</strain>
    </source>
</reference>
<dbReference type="PANTHER" id="PTHR43540:SF9">
    <property type="entry name" value="FAMILY HYDROLASE, PUTATIVE (AFU_ORTHOLOGUE AFUA_2G08700)-RELATED"/>
    <property type="match status" value="1"/>
</dbReference>